<feature type="transmembrane region" description="Helical" evidence="5">
    <location>
        <begin position="79"/>
        <end position="100"/>
    </location>
</feature>
<feature type="domain" description="ABC transmembrane type-1" evidence="6">
    <location>
        <begin position="1"/>
        <end position="175"/>
    </location>
</feature>
<dbReference type="Gene3D" id="1.10.3720.10">
    <property type="entry name" value="MetI-like"/>
    <property type="match status" value="1"/>
</dbReference>
<keyword evidence="4 5" id="KW-0472">Membrane</keyword>
<evidence type="ECO:0000256" key="1">
    <source>
        <dbReference type="ARBA" id="ARBA00004141"/>
    </source>
</evidence>
<evidence type="ECO:0000256" key="2">
    <source>
        <dbReference type="ARBA" id="ARBA00022692"/>
    </source>
</evidence>
<comment type="subcellular location">
    <subcellularLocation>
        <location evidence="1">Membrane</location>
        <topology evidence="1">Multi-pass membrane protein</topology>
    </subcellularLocation>
</comment>
<dbReference type="AlphaFoldDB" id="X1D3D9"/>
<gene>
    <name evidence="7" type="ORF">S01H4_45498</name>
</gene>
<evidence type="ECO:0000259" key="6">
    <source>
        <dbReference type="PROSITE" id="PS50928"/>
    </source>
</evidence>
<dbReference type="GO" id="GO:0055085">
    <property type="term" value="P:transmembrane transport"/>
    <property type="evidence" value="ECO:0007669"/>
    <property type="project" value="InterPro"/>
</dbReference>
<proteinExistence type="predicted"/>
<feature type="transmembrane region" description="Helical" evidence="5">
    <location>
        <begin position="31"/>
        <end position="58"/>
    </location>
</feature>
<evidence type="ECO:0000256" key="4">
    <source>
        <dbReference type="ARBA" id="ARBA00023136"/>
    </source>
</evidence>
<evidence type="ECO:0000313" key="7">
    <source>
        <dbReference type="EMBL" id="GAG99627.1"/>
    </source>
</evidence>
<dbReference type="CDD" id="cd06261">
    <property type="entry name" value="TM_PBP2"/>
    <property type="match status" value="1"/>
</dbReference>
<reference evidence="7" key="1">
    <citation type="journal article" date="2014" name="Front. Microbiol.">
        <title>High frequency of phylogenetically diverse reductive dehalogenase-homologous genes in deep subseafloor sedimentary metagenomes.</title>
        <authorList>
            <person name="Kawai M."/>
            <person name="Futagami T."/>
            <person name="Toyoda A."/>
            <person name="Takaki Y."/>
            <person name="Nishi S."/>
            <person name="Hori S."/>
            <person name="Arai W."/>
            <person name="Tsubouchi T."/>
            <person name="Morono Y."/>
            <person name="Uchiyama I."/>
            <person name="Ito T."/>
            <person name="Fujiyama A."/>
            <person name="Inagaki F."/>
            <person name="Takami H."/>
        </authorList>
    </citation>
    <scope>NUCLEOTIDE SEQUENCE</scope>
    <source>
        <strain evidence="7">Expedition CK06-06</strain>
    </source>
</reference>
<name>X1D3D9_9ZZZZ</name>
<comment type="caution">
    <text evidence="7">The sequence shown here is derived from an EMBL/GenBank/DDBJ whole genome shotgun (WGS) entry which is preliminary data.</text>
</comment>
<dbReference type="EMBL" id="BART01025334">
    <property type="protein sequence ID" value="GAG99627.1"/>
    <property type="molecule type" value="Genomic_DNA"/>
</dbReference>
<organism evidence="7">
    <name type="scientific">marine sediment metagenome</name>
    <dbReference type="NCBI Taxonomy" id="412755"/>
    <lineage>
        <taxon>unclassified sequences</taxon>
        <taxon>metagenomes</taxon>
        <taxon>ecological metagenomes</taxon>
    </lineage>
</organism>
<sequence>FCYGVGGLIDEFFFRASLLADNQPTYGTGGLLWASLTLALLTLPVVIVATEEALVAVPNSMREGSYACGASKWQTIRRIVLPRALPGIMTGLILAMARAAGEVAPLMLVGVKKVALDLPFDTSFPFIHPEREFMHLAYLVYDVGFQSPNSQAAKPMVFTITLLLVVLIAALNITAIYIRSHLKRRYAPQHF</sequence>
<dbReference type="SUPFAM" id="SSF161098">
    <property type="entry name" value="MetI-like"/>
    <property type="match status" value="1"/>
</dbReference>
<dbReference type="PROSITE" id="PS50928">
    <property type="entry name" value="ABC_TM1"/>
    <property type="match status" value="1"/>
</dbReference>
<evidence type="ECO:0000256" key="3">
    <source>
        <dbReference type="ARBA" id="ARBA00022989"/>
    </source>
</evidence>
<keyword evidence="2 5" id="KW-0812">Transmembrane</keyword>
<evidence type="ECO:0000256" key="5">
    <source>
        <dbReference type="SAM" id="Phobius"/>
    </source>
</evidence>
<feature type="transmembrane region" description="Helical" evidence="5">
    <location>
        <begin position="156"/>
        <end position="178"/>
    </location>
</feature>
<dbReference type="GO" id="GO:0016020">
    <property type="term" value="C:membrane"/>
    <property type="evidence" value="ECO:0007669"/>
    <property type="project" value="UniProtKB-SubCell"/>
</dbReference>
<keyword evidence="3 5" id="KW-1133">Transmembrane helix</keyword>
<feature type="non-terminal residue" evidence="7">
    <location>
        <position position="1"/>
    </location>
</feature>
<dbReference type="PANTHER" id="PTHR43470">
    <property type="entry name" value="PHOSPHATE TRANSPORT SYSTEM PERMEASE PROTEIN PSTA-RELATED"/>
    <property type="match status" value="1"/>
</dbReference>
<dbReference type="PANTHER" id="PTHR43470:SF6">
    <property type="entry name" value="PHOSPHATE TRANSPORT SYSTEM PERMEASE PROTEIN PSTA"/>
    <property type="match status" value="1"/>
</dbReference>
<dbReference type="InterPro" id="IPR035906">
    <property type="entry name" value="MetI-like_sf"/>
</dbReference>
<protein>
    <recommendedName>
        <fullName evidence="6">ABC transmembrane type-1 domain-containing protein</fullName>
    </recommendedName>
</protein>
<accession>X1D3D9</accession>
<dbReference type="InterPro" id="IPR000515">
    <property type="entry name" value="MetI-like"/>
</dbReference>
<dbReference type="Pfam" id="PF00528">
    <property type="entry name" value="BPD_transp_1"/>
    <property type="match status" value="1"/>
</dbReference>